<keyword evidence="2" id="KW-0812">Transmembrane</keyword>
<feature type="compositionally biased region" description="Polar residues" evidence="1">
    <location>
        <begin position="16"/>
        <end position="47"/>
    </location>
</feature>
<dbReference type="Pfam" id="PF13962">
    <property type="entry name" value="PGG"/>
    <property type="match status" value="1"/>
</dbReference>
<name>A0AAW0KY38_QUESU</name>
<evidence type="ECO:0000313" key="4">
    <source>
        <dbReference type="EMBL" id="KAK7843578.1"/>
    </source>
</evidence>
<feature type="domain" description="PGG" evidence="3">
    <location>
        <begin position="278"/>
        <end position="374"/>
    </location>
</feature>
<evidence type="ECO:0000313" key="5">
    <source>
        <dbReference type="Proteomes" id="UP000237347"/>
    </source>
</evidence>
<dbReference type="InterPro" id="IPR036770">
    <property type="entry name" value="Ankyrin_rpt-contain_sf"/>
</dbReference>
<dbReference type="AlphaFoldDB" id="A0AAW0KY38"/>
<reference evidence="4 5" key="1">
    <citation type="journal article" date="2018" name="Sci. Data">
        <title>The draft genome sequence of cork oak.</title>
        <authorList>
            <person name="Ramos A.M."/>
            <person name="Usie A."/>
            <person name="Barbosa P."/>
            <person name="Barros P.M."/>
            <person name="Capote T."/>
            <person name="Chaves I."/>
            <person name="Simoes F."/>
            <person name="Abreu I."/>
            <person name="Carrasquinho I."/>
            <person name="Faro C."/>
            <person name="Guimaraes J.B."/>
            <person name="Mendonca D."/>
            <person name="Nobrega F."/>
            <person name="Rodrigues L."/>
            <person name="Saibo N.J.M."/>
            <person name="Varela M.C."/>
            <person name="Egas C."/>
            <person name="Matos J."/>
            <person name="Miguel C.M."/>
            <person name="Oliveira M.M."/>
            <person name="Ricardo C.P."/>
            <person name="Goncalves S."/>
        </authorList>
    </citation>
    <scope>NUCLEOTIDE SEQUENCE [LARGE SCALE GENOMIC DNA]</scope>
    <source>
        <strain evidence="5">cv. HL8</strain>
    </source>
</reference>
<evidence type="ECO:0000256" key="2">
    <source>
        <dbReference type="SAM" id="Phobius"/>
    </source>
</evidence>
<feature type="region of interest" description="Disordered" evidence="1">
    <location>
        <begin position="1"/>
        <end position="65"/>
    </location>
</feature>
<dbReference type="Proteomes" id="UP000237347">
    <property type="component" value="Unassembled WGS sequence"/>
</dbReference>
<feature type="transmembrane region" description="Helical" evidence="2">
    <location>
        <begin position="321"/>
        <end position="349"/>
    </location>
</feature>
<dbReference type="PANTHER" id="PTHR24177:SF103">
    <property type="entry name" value="PGG DOMAIN-CONTAINING PROTEIN"/>
    <property type="match status" value="1"/>
</dbReference>
<dbReference type="Gene3D" id="1.25.40.20">
    <property type="entry name" value="Ankyrin repeat-containing domain"/>
    <property type="match status" value="1"/>
</dbReference>
<evidence type="ECO:0000256" key="1">
    <source>
        <dbReference type="SAM" id="MobiDB-lite"/>
    </source>
</evidence>
<protein>
    <submittedName>
        <fullName evidence="4">Ankyrin repeat-containing protein itn1</fullName>
    </submittedName>
</protein>
<dbReference type="InterPro" id="IPR026961">
    <property type="entry name" value="PGG_dom"/>
</dbReference>
<dbReference type="SUPFAM" id="SSF48403">
    <property type="entry name" value="Ankyrin repeat"/>
    <property type="match status" value="1"/>
</dbReference>
<dbReference type="Pfam" id="PF12796">
    <property type="entry name" value="Ank_2"/>
    <property type="match status" value="1"/>
</dbReference>
<accession>A0AAW0KY38</accession>
<feature type="transmembrane region" description="Helical" evidence="2">
    <location>
        <begin position="289"/>
        <end position="309"/>
    </location>
</feature>
<dbReference type="EMBL" id="PKMF04000200">
    <property type="protein sequence ID" value="KAK7843578.1"/>
    <property type="molecule type" value="Genomic_DNA"/>
</dbReference>
<feature type="compositionally biased region" description="Basic and acidic residues" evidence="1">
    <location>
        <begin position="53"/>
        <end position="65"/>
    </location>
</feature>
<keyword evidence="2" id="KW-0472">Membrane</keyword>
<keyword evidence="2" id="KW-1133">Transmembrane helix</keyword>
<dbReference type="InterPro" id="IPR002110">
    <property type="entry name" value="Ankyrin_rpt"/>
</dbReference>
<proteinExistence type="predicted"/>
<evidence type="ECO:0000259" key="3">
    <source>
        <dbReference type="Pfam" id="PF13962"/>
    </source>
</evidence>
<dbReference type="PANTHER" id="PTHR24177">
    <property type="entry name" value="CASKIN"/>
    <property type="match status" value="1"/>
</dbReference>
<organism evidence="4 5">
    <name type="scientific">Quercus suber</name>
    <name type="common">Cork oak</name>
    <dbReference type="NCBI Taxonomy" id="58331"/>
    <lineage>
        <taxon>Eukaryota</taxon>
        <taxon>Viridiplantae</taxon>
        <taxon>Streptophyta</taxon>
        <taxon>Embryophyta</taxon>
        <taxon>Tracheophyta</taxon>
        <taxon>Spermatophyta</taxon>
        <taxon>Magnoliopsida</taxon>
        <taxon>eudicotyledons</taxon>
        <taxon>Gunneridae</taxon>
        <taxon>Pentapetalae</taxon>
        <taxon>rosids</taxon>
        <taxon>fabids</taxon>
        <taxon>Fagales</taxon>
        <taxon>Fagaceae</taxon>
        <taxon>Quercus</taxon>
    </lineage>
</organism>
<comment type="caution">
    <text evidence="4">The sequence shown here is derived from an EMBL/GenBank/DDBJ whole genome shotgun (WGS) entry which is preliminary data.</text>
</comment>
<sequence>MKILVKSTKGKEANFDFTSGSNPGQTINRPETWEGLTSQTDSSSALPSETELEEKKNVRGKEETPKMEKIETPVLILLPEKRKMLETAKIEIPILVAAKDGITKMVDQILQNFPTDTNDISKEKTETVILLATRNGITEMVEYILKEFPVVINCMNKEKNIVLLAAENRQTHVLQHLLEQEFVKCKLIHEVDANENNALHLAAQIGKQKPWLIPGAALQMQWEIKWYELCPQFLSHNVITAHQDNIPQHFCYQVNKEGKTPKEMFNETHEELVKSGGEWLNKTSESCSVVAALIATVAFASSTTIPGSINETNRTPNLESHSMLTIFAVSSLVALCFSITALFSFLAILTSRYEQKDFRRDLPKKLLLGLTSLLV</sequence>
<gene>
    <name evidence="4" type="primary">ITN1_15</name>
    <name evidence="4" type="ORF">CFP56_012190</name>
</gene>
<keyword evidence="5" id="KW-1185">Reference proteome</keyword>
<dbReference type="GO" id="GO:0016020">
    <property type="term" value="C:membrane"/>
    <property type="evidence" value="ECO:0007669"/>
    <property type="project" value="TreeGrafter"/>
</dbReference>